<dbReference type="GO" id="GO:0046872">
    <property type="term" value="F:metal ion binding"/>
    <property type="evidence" value="ECO:0007669"/>
    <property type="project" value="UniProtKB-KW"/>
</dbReference>
<feature type="repeat" description="NHL" evidence="14">
    <location>
        <begin position="178"/>
        <end position="217"/>
    </location>
</feature>
<evidence type="ECO:0000256" key="1">
    <source>
        <dbReference type="ARBA" id="ARBA00022679"/>
    </source>
</evidence>
<dbReference type="PANTHER" id="PTHR10680">
    <property type="entry name" value="PEPTIDYL-GLYCINE ALPHA-AMIDATING MONOOXYGENASE"/>
    <property type="match status" value="1"/>
</dbReference>
<dbReference type="PRINTS" id="PR00790">
    <property type="entry name" value="PAMONOXGNASE"/>
</dbReference>
<evidence type="ECO:0000256" key="7">
    <source>
        <dbReference type="ARBA" id="ARBA00023157"/>
    </source>
</evidence>
<keyword evidence="6" id="KW-0677">Repeat</keyword>
<gene>
    <name evidence="17" type="ORF">ONB1V03_LOCUS7874</name>
</gene>
<dbReference type="GO" id="GO:0016432">
    <property type="term" value="F:tRNA-uridine aminocarboxypropyltransferase activity"/>
    <property type="evidence" value="ECO:0007669"/>
    <property type="project" value="UniProtKB-EC"/>
</dbReference>
<dbReference type="GO" id="GO:0016829">
    <property type="term" value="F:lyase activity"/>
    <property type="evidence" value="ECO:0007669"/>
    <property type="project" value="UniProtKB-KW"/>
</dbReference>
<dbReference type="EMBL" id="CAJPVJ010004188">
    <property type="protein sequence ID" value="CAG2168384.1"/>
    <property type="molecule type" value="Genomic_DNA"/>
</dbReference>
<evidence type="ECO:0000313" key="17">
    <source>
        <dbReference type="EMBL" id="CAD7650558.1"/>
    </source>
</evidence>
<name>A0A7R9LZ14_9ACAR</name>
<evidence type="ECO:0000256" key="6">
    <source>
        <dbReference type="ARBA" id="ARBA00022737"/>
    </source>
</evidence>
<feature type="binding site" evidence="12">
    <location>
        <position position="333"/>
    </location>
    <ligand>
        <name>Zn(2+)</name>
        <dbReference type="ChEBI" id="CHEBI:29105"/>
        <note>catalytic</note>
    </ligand>
</feature>
<dbReference type="GO" id="GO:0005576">
    <property type="term" value="C:extracellular region"/>
    <property type="evidence" value="ECO:0007669"/>
    <property type="project" value="TreeGrafter"/>
</dbReference>
<feature type="binding site" evidence="11">
    <location>
        <position position="250"/>
    </location>
    <ligand>
        <name>a protein</name>
        <dbReference type="ChEBI" id="CHEBI:16541"/>
    </ligand>
    <ligandPart>
        <name>C-terminal Xaa-(2S)-2-hydroxyglycine residue</name>
        <dbReference type="ChEBI" id="CHEBI:142768"/>
    </ligandPart>
</feature>
<sequence length="595" mass="66893">MFYKYGICLTITLVLTQSVVESAFYGDLPDVSDVDQTLRLERMNEWPQKKSAKEVENWPTADTLKLMGQVAGVATSRDNNVHVFHRVERIWDGNTFDMNNVFNERNGPPIQNDTILVLDPNDGKVIKSWGGKRFYLPHGISVDPQGNIWLTDVALHQVFRFKRDQLDEPDLTLGERFVPGADEKHFCKPTDIAISSSGMVYISDGYCNSRVMIFSPEGHFITQFGLSDQMVVSHSLTLLETEDLICVADRENRRILCYTAGLSGERRPGKLVFNVQHKHLGRVFAIDHIGDILLAINGPESNGVAPKGLSLDLATEQLVDVWEPTTEPFEEPHDLAVSADSTSFFICEQIPELPYKRQLCLKCGRPVPVCWCPHLSADPIETKNRVIILQHPNEEKRCLRTAKILELSLSCGQCLVIKGKKFSSFKYPILKELVGDPTADDSSAKRKTIVVYPGMGSQPLSELSRTDSYNIVLIDGTWSQSRSIYHNSSILHSLPQIELNGTHPSNYVIRTQPTDGCLSTVESAALVLAHLEDDKTIYEKLTNPLKALCDFQLSFGAVSHHSKEFLIMNGLYTKPLTKRIKQKLFNKQDIKPLIR</sequence>
<keyword evidence="8" id="KW-0325">Glycoprotein</keyword>
<dbReference type="AlphaFoldDB" id="A0A7R9LZ14"/>
<feature type="binding site" evidence="11">
    <location>
        <position position="86"/>
    </location>
    <ligand>
        <name>a protein</name>
        <dbReference type="ChEBI" id="CHEBI:16541"/>
    </ligand>
    <ligandPart>
        <name>C-terminal Xaa-(2S)-2-hydroxyglycine residue</name>
        <dbReference type="ChEBI" id="CHEBI:142768"/>
    </ligandPart>
</feature>
<comment type="cofactor">
    <cofactor evidence="12">
        <name>Zn(2+)</name>
        <dbReference type="ChEBI" id="CHEBI:29105"/>
    </cofactor>
    <text evidence="12">Binds one Zn(2+) ion per subunit.</text>
</comment>
<keyword evidence="4 12" id="KW-0479">Metal-binding</keyword>
<reference evidence="17" key="1">
    <citation type="submission" date="2020-11" db="EMBL/GenBank/DDBJ databases">
        <authorList>
            <person name="Tran Van P."/>
        </authorList>
    </citation>
    <scope>NUCLEOTIDE SEQUENCE</scope>
</reference>
<accession>A0A7R9LZ14</accession>
<dbReference type="OrthoDB" id="408541at2759"/>
<feature type="disulfide bond" evidence="13">
    <location>
        <begin position="246"/>
        <end position="257"/>
    </location>
</feature>
<feature type="binding site" evidence="12">
    <location>
        <position position="334"/>
    </location>
    <ligand>
        <name>Ca(2+)</name>
        <dbReference type="ChEBI" id="CHEBI:29108"/>
        <note>structural</note>
    </ligand>
</feature>
<feature type="binding site" evidence="12">
    <location>
        <position position="234"/>
    </location>
    <ligand>
        <name>Zn(2+)</name>
        <dbReference type="ChEBI" id="CHEBI:29105"/>
        <note>catalytic</note>
    </ligand>
</feature>
<dbReference type="Pfam" id="PF03942">
    <property type="entry name" value="DTW"/>
    <property type="match status" value="1"/>
</dbReference>
<evidence type="ECO:0000256" key="5">
    <source>
        <dbReference type="ARBA" id="ARBA00022729"/>
    </source>
</evidence>
<dbReference type="SMART" id="SM01144">
    <property type="entry name" value="DTW"/>
    <property type="match status" value="1"/>
</dbReference>
<evidence type="ECO:0000256" key="12">
    <source>
        <dbReference type="PIRSR" id="PIRSR600720-2"/>
    </source>
</evidence>
<evidence type="ECO:0000256" key="11">
    <source>
        <dbReference type="PIRSR" id="PIRSR600720-1"/>
    </source>
</evidence>
<dbReference type="PANTHER" id="PTHR10680:SF36">
    <property type="entry name" value="PEPTIDYL-ALPHA-HYDROXYGLYCINE ALPHA-AMIDATING LYASE 1"/>
    <property type="match status" value="1"/>
</dbReference>
<protein>
    <recommendedName>
        <fullName evidence="16">DTW domain-containing protein</fullName>
    </recommendedName>
</protein>
<evidence type="ECO:0000256" key="15">
    <source>
        <dbReference type="SAM" id="SignalP"/>
    </source>
</evidence>
<keyword evidence="3" id="KW-0819">tRNA processing</keyword>
<dbReference type="InterPro" id="IPR011042">
    <property type="entry name" value="6-blade_b-propeller_TolB-like"/>
</dbReference>
<keyword evidence="18" id="KW-1185">Reference proteome</keyword>
<dbReference type="CDD" id="cd14958">
    <property type="entry name" value="NHL_PAL_like"/>
    <property type="match status" value="1"/>
</dbReference>
<keyword evidence="5 15" id="KW-0732">Signal</keyword>
<keyword evidence="9" id="KW-0456">Lyase</keyword>
<dbReference type="Pfam" id="PF01436">
    <property type="entry name" value="NHL"/>
    <property type="match status" value="2"/>
</dbReference>
<keyword evidence="12" id="KW-0106">Calcium</keyword>
<feature type="binding site" evidence="12">
    <location>
        <position position="73"/>
    </location>
    <ligand>
        <name>Ca(2+)</name>
        <dbReference type="ChEBI" id="CHEBI:29108"/>
        <note>structural</note>
    </ligand>
</feature>
<dbReference type="PROSITE" id="PS51125">
    <property type="entry name" value="NHL"/>
    <property type="match status" value="2"/>
</dbReference>
<dbReference type="InterPro" id="IPR000720">
    <property type="entry name" value="PHM/PAL"/>
</dbReference>
<feature type="binding site" evidence="11">
    <location>
        <position position="206"/>
    </location>
    <ligand>
        <name>a protein</name>
        <dbReference type="ChEBI" id="CHEBI:16541"/>
    </ligand>
    <ligandPart>
        <name>C-terminal Xaa-(2S)-2-hydroxyglycine residue</name>
        <dbReference type="ChEBI" id="CHEBI:142768"/>
    </ligandPart>
</feature>
<evidence type="ECO:0000256" key="10">
    <source>
        <dbReference type="ARBA" id="ARBA00048718"/>
    </source>
</evidence>
<proteinExistence type="predicted"/>
<dbReference type="SUPFAM" id="SSF63829">
    <property type="entry name" value="Calcium-dependent phosphotriesterase"/>
    <property type="match status" value="1"/>
</dbReference>
<dbReference type="InterPro" id="IPR001258">
    <property type="entry name" value="NHL_repeat"/>
</dbReference>
<dbReference type="InterPro" id="IPR005636">
    <property type="entry name" value="DTW"/>
</dbReference>
<keyword evidence="1" id="KW-0808">Transferase</keyword>
<evidence type="ECO:0000256" key="3">
    <source>
        <dbReference type="ARBA" id="ARBA00022694"/>
    </source>
</evidence>
<evidence type="ECO:0000259" key="16">
    <source>
        <dbReference type="SMART" id="SM01144"/>
    </source>
</evidence>
<dbReference type="Proteomes" id="UP000728032">
    <property type="component" value="Unassembled WGS sequence"/>
</dbReference>
<keyword evidence="7 13" id="KW-1015">Disulfide bond</keyword>
<comment type="catalytic activity">
    <reaction evidence="10">
        <text>a uridine in tRNA + S-adenosyl-L-methionine = a 3-[(3S)-3-amino-3-carboxypropyl]uridine in tRNA + S-methyl-5'-thioadenosine + H(+)</text>
        <dbReference type="Rhea" id="RHEA:62432"/>
        <dbReference type="Rhea" id="RHEA-COMP:13339"/>
        <dbReference type="Rhea" id="RHEA-COMP:16092"/>
        <dbReference type="ChEBI" id="CHEBI:15378"/>
        <dbReference type="ChEBI" id="CHEBI:17509"/>
        <dbReference type="ChEBI" id="CHEBI:59789"/>
        <dbReference type="ChEBI" id="CHEBI:65315"/>
        <dbReference type="ChEBI" id="CHEBI:82930"/>
        <dbReference type="EC" id="2.5.1.25"/>
    </reaction>
</comment>
<evidence type="ECO:0000313" key="18">
    <source>
        <dbReference type="Proteomes" id="UP000728032"/>
    </source>
</evidence>
<dbReference type="GO" id="GO:0016020">
    <property type="term" value="C:membrane"/>
    <property type="evidence" value="ECO:0007669"/>
    <property type="project" value="InterPro"/>
</dbReference>
<dbReference type="Gene3D" id="2.120.10.30">
    <property type="entry name" value="TolB, C-terminal domain"/>
    <property type="match status" value="1"/>
</dbReference>
<evidence type="ECO:0000256" key="14">
    <source>
        <dbReference type="PROSITE-ProRule" id="PRU00504"/>
    </source>
</evidence>
<feature type="chain" id="PRO_5035680453" description="DTW domain-containing protein" evidence="15">
    <location>
        <begin position="23"/>
        <end position="595"/>
    </location>
</feature>
<feature type="domain" description="DTW" evidence="16">
    <location>
        <begin position="356"/>
        <end position="557"/>
    </location>
</feature>
<dbReference type="GO" id="GO:0008033">
    <property type="term" value="P:tRNA processing"/>
    <property type="evidence" value="ECO:0007669"/>
    <property type="project" value="UniProtKB-KW"/>
</dbReference>
<organism evidence="17">
    <name type="scientific">Oppiella nova</name>
    <dbReference type="NCBI Taxonomy" id="334625"/>
    <lineage>
        <taxon>Eukaryota</taxon>
        <taxon>Metazoa</taxon>
        <taxon>Ecdysozoa</taxon>
        <taxon>Arthropoda</taxon>
        <taxon>Chelicerata</taxon>
        <taxon>Arachnida</taxon>
        <taxon>Acari</taxon>
        <taxon>Acariformes</taxon>
        <taxon>Sarcoptiformes</taxon>
        <taxon>Oribatida</taxon>
        <taxon>Brachypylina</taxon>
        <taxon>Oppioidea</taxon>
        <taxon>Oppiidae</taxon>
        <taxon>Oppiella</taxon>
    </lineage>
</organism>
<evidence type="ECO:0000256" key="4">
    <source>
        <dbReference type="ARBA" id="ARBA00022723"/>
    </source>
</evidence>
<evidence type="ECO:0000256" key="13">
    <source>
        <dbReference type="PIRSR" id="PIRSR600720-3"/>
    </source>
</evidence>
<evidence type="ECO:0000256" key="9">
    <source>
        <dbReference type="ARBA" id="ARBA00023239"/>
    </source>
</evidence>
<feature type="repeat" description="NHL" evidence="14">
    <location>
        <begin position="123"/>
        <end position="164"/>
    </location>
</feature>
<dbReference type="EMBL" id="OC919013">
    <property type="protein sequence ID" value="CAD7650558.1"/>
    <property type="molecule type" value="Genomic_DNA"/>
</dbReference>
<evidence type="ECO:0000256" key="8">
    <source>
        <dbReference type="ARBA" id="ARBA00023180"/>
    </source>
</evidence>
<feature type="disulfide bond" evidence="13">
    <location>
        <begin position="187"/>
        <end position="207"/>
    </location>
</feature>
<evidence type="ECO:0000256" key="2">
    <source>
        <dbReference type="ARBA" id="ARBA00022691"/>
    </source>
</evidence>
<keyword evidence="12" id="KW-0862">Zinc</keyword>
<dbReference type="GO" id="GO:0006518">
    <property type="term" value="P:peptide metabolic process"/>
    <property type="evidence" value="ECO:0007669"/>
    <property type="project" value="InterPro"/>
</dbReference>
<feature type="signal peptide" evidence="15">
    <location>
        <begin position="1"/>
        <end position="22"/>
    </location>
</feature>
<keyword evidence="2" id="KW-0949">S-adenosyl-L-methionine</keyword>
<feature type="binding site" evidence="12">
    <location>
        <position position="138"/>
    </location>
    <ligand>
        <name>Zn(2+)</name>
        <dbReference type="ChEBI" id="CHEBI:29105"/>
        <note>catalytic</note>
    </ligand>
</feature>